<keyword evidence="12" id="KW-0407">Ion channel</keyword>
<dbReference type="InterPro" id="IPR028325">
    <property type="entry name" value="VG_K_chnl"/>
</dbReference>
<evidence type="ECO:0000256" key="14">
    <source>
        <dbReference type="SAM" id="Phobius"/>
    </source>
</evidence>
<protein>
    <recommendedName>
        <fullName evidence="15">EF-hand domain-containing protein</fullName>
    </recommendedName>
</protein>
<keyword evidence="11 14" id="KW-0472">Membrane</keyword>
<evidence type="ECO:0000256" key="1">
    <source>
        <dbReference type="ARBA" id="ARBA00004141"/>
    </source>
</evidence>
<evidence type="ECO:0000259" key="15">
    <source>
        <dbReference type="PROSITE" id="PS50222"/>
    </source>
</evidence>
<dbReference type="GO" id="GO:0005509">
    <property type="term" value="F:calcium ion binding"/>
    <property type="evidence" value="ECO:0007669"/>
    <property type="project" value="InterPro"/>
</dbReference>
<evidence type="ECO:0000256" key="2">
    <source>
        <dbReference type="ARBA" id="ARBA00022448"/>
    </source>
</evidence>
<dbReference type="SUPFAM" id="SSF81324">
    <property type="entry name" value="Voltage-gated potassium channels"/>
    <property type="match status" value="1"/>
</dbReference>
<dbReference type="InterPro" id="IPR002048">
    <property type="entry name" value="EF_hand_dom"/>
</dbReference>
<dbReference type="InterPro" id="IPR005821">
    <property type="entry name" value="Ion_trans_dom"/>
</dbReference>
<feature type="compositionally biased region" description="Low complexity" evidence="13">
    <location>
        <begin position="442"/>
        <end position="456"/>
    </location>
</feature>
<keyword evidence="10" id="KW-0406">Ion transport</keyword>
<evidence type="ECO:0000256" key="4">
    <source>
        <dbReference type="ARBA" id="ARBA00022692"/>
    </source>
</evidence>
<feature type="transmembrane region" description="Helical" evidence="14">
    <location>
        <begin position="42"/>
        <end position="63"/>
    </location>
</feature>
<evidence type="ECO:0000256" key="3">
    <source>
        <dbReference type="ARBA" id="ARBA00022538"/>
    </source>
</evidence>
<dbReference type="InterPro" id="IPR011992">
    <property type="entry name" value="EF-hand-dom_pair"/>
</dbReference>
<evidence type="ECO:0000256" key="11">
    <source>
        <dbReference type="ARBA" id="ARBA00023136"/>
    </source>
</evidence>
<keyword evidence="8" id="KW-0630">Potassium</keyword>
<evidence type="ECO:0000256" key="5">
    <source>
        <dbReference type="ARBA" id="ARBA00022826"/>
    </source>
</evidence>
<evidence type="ECO:0000256" key="13">
    <source>
        <dbReference type="SAM" id="MobiDB-lite"/>
    </source>
</evidence>
<evidence type="ECO:0000256" key="9">
    <source>
        <dbReference type="ARBA" id="ARBA00022989"/>
    </source>
</evidence>
<evidence type="ECO:0000256" key="7">
    <source>
        <dbReference type="ARBA" id="ARBA00022882"/>
    </source>
</evidence>
<keyword evidence="4 14" id="KW-0812">Transmembrane</keyword>
<feature type="region of interest" description="Disordered" evidence="13">
    <location>
        <begin position="395"/>
        <end position="502"/>
    </location>
</feature>
<feature type="domain" description="EF-hand" evidence="15">
    <location>
        <begin position="320"/>
        <end position="355"/>
    </location>
</feature>
<dbReference type="GO" id="GO:0005249">
    <property type="term" value="F:voltage-gated potassium channel activity"/>
    <property type="evidence" value="ECO:0007669"/>
    <property type="project" value="InterPro"/>
</dbReference>
<feature type="compositionally biased region" description="Low complexity" evidence="13">
    <location>
        <begin position="12"/>
        <end position="24"/>
    </location>
</feature>
<dbReference type="EMBL" id="HBET01006923">
    <property type="protein sequence ID" value="CAD8560330.1"/>
    <property type="molecule type" value="Transcribed_RNA"/>
</dbReference>
<dbReference type="InterPro" id="IPR027359">
    <property type="entry name" value="Volt_channel_dom_sf"/>
</dbReference>
<dbReference type="Gene3D" id="1.10.287.70">
    <property type="match status" value="1"/>
</dbReference>
<keyword evidence="5" id="KW-0631">Potassium channel</keyword>
<dbReference type="Gene3D" id="1.10.238.10">
    <property type="entry name" value="EF-hand"/>
    <property type="match status" value="1"/>
</dbReference>
<dbReference type="PRINTS" id="PR00169">
    <property type="entry name" value="KCHANNEL"/>
</dbReference>
<dbReference type="SUPFAM" id="SSF47473">
    <property type="entry name" value="EF-hand"/>
    <property type="match status" value="1"/>
</dbReference>
<dbReference type="PROSITE" id="PS00018">
    <property type="entry name" value="EF_HAND_1"/>
    <property type="match status" value="2"/>
</dbReference>
<evidence type="ECO:0000256" key="6">
    <source>
        <dbReference type="ARBA" id="ARBA00022837"/>
    </source>
</evidence>
<dbReference type="Pfam" id="PF00520">
    <property type="entry name" value="Ion_trans"/>
    <property type="match status" value="1"/>
</dbReference>
<proteinExistence type="predicted"/>
<evidence type="ECO:0000313" key="16">
    <source>
        <dbReference type="EMBL" id="CAD8560330.1"/>
    </source>
</evidence>
<keyword evidence="6" id="KW-0106">Calcium</keyword>
<dbReference type="SMART" id="SM00054">
    <property type="entry name" value="EFh"/>
    <property type="match status" value="2"/>
</dbReference>
<accession>A0A7S0JU03</accession>
<sequence>MPSAKGSGGATQRPPAGQQGRRQPGCRGRLWIFMDDPHSSTLSYSFSMLVLSLIFASTITFVLETVPSIRQSGSHVLFGIEAFCIAVFTLEVLLRLVSTPSCSGYFKDTFNWIDIISIIPFYVELAIPASGASSIGLVRVVRLVRVARIVKVSRYSQSIRIFSSAMLSSLRPLMMLVFLVSIAMVMFSSGLYFAELTDDGCRAGGWTDETRSLAQLGVITCDPRLPEWTQLNSNGTFRFQKGATDVVLACVCTDPNPFQSIPATFWWCIVTMTTVGFGDEVPVTAGGRVVAVVTMISGIIILALPITVIGTNFSRVLREIQQERMLNELNRIDRDGDGLVDEEELALMIQHMAAVAGDLPKELIPDAKTLLRKYDVDGTGALTKDEVNRLRADMHGILGSPDTPAGDPDGSHEPGAEASEGGSRRWIGDEDDGVERGGGASPGEPAASSPPQSAAGDQDAPGAFEGGWGPPAAAGSLKEAVPPQDGLRRRQGAGGAEAGSALTSMGPAALAVVARLEEIEDRVDDKLVSIIDLLRKMNAAVASGTGSDAVV</sequence>
<evidence type="ECO:0000256" key="10">
    <source>
        <dbReference type="ARBA" id="ARBA00023065"/>
    </source>
</evidence>
<dbReference type="PANTHER" id="PTHR11537:SF254">
    <property type="entry name" value="POTASSIUM VOLTAGE-GATED CHANNEL PROTEIN SHAB"/>
    <property type="match status" value="1"/>
</dbReference>
<dbReference type="InterPro" id="IPR018247">
    <property type="entry name" value="EF_Hand_1_Ca_BS"/>
</dbReference>
<feature type="transmembrane region" description="Helical" evidence="14">
    <location>
        <begin position="75"/>
        <end position="98"/>
    </location>
</feature>
<gene>
    <name evidence="16" type="ORF">CROE0942_LOCUS4666</name>
</gene>
<feature type="transmembrane region" description="Helical" evidence="14">
    <location>
        <begin position="118"/>
        <end position="141"/>
    </location>
</feature>
<dbReference type="GO" id="GO:0001508">
    <property type="term" value="P:action potential"/>
    <property type="evidence" value="ECO:0007669"/>
    <property type="project" value="TreeGrafter"/>
</dbReference>
<feature type="domain" description="EF-hand" evidence="15">
    <location>
        <begin position="362"/>
        <end position="397"/>
    </location>
</feature>
<dbReference type="AlphaFoldDB" id="A0A7S0JU03"/>
<feature type="transmembrane region" description="Helical" evidence="14">
    <location>
        <begin position="289"/>
        <end position="309"/>
    </location>
</feature>
<organism evidence="16">
    <name type="scientific">Cafeteria roenbergensis</name>
    <name type="common">Marine flagellate</name>
    <dbReference type="NCBI Taxonomy" id="33653"/>
    <lineage>
        <taxon>Eukaryota</taxon>
        <taxon>Sar</taxon>
        <taxon>Stramenopiles</taxon>
        <taxon>Bigyra</taxon>
        <taxon>Opalozoa</taxon>
        <taxon>Bicosoecida</taxon>
        <taxon>Cafeteriaceae</taxon>
        <taxon>Cafeteria</taxon>
    </lineage>
</organism>
<feature type="region of interest" description="Disordered" evidence="13">
    <location>
        <begin position="1"/>
        <end position="24"/>
    </location>
</feature>
<name>A0A7S0JU03_CAFRO</name>
<evidence type="ECO:0000256" key="12">
    <source>
        <dbReference type="ARBA" id="ARBA00023303"/>
    </source>
</evidence>
<evidence type="ECO:0000256" key="8">
    <source>
        <dbReference type="ARBA" id="ARBA00022958"/>
    </source>
</evidence>
<dbReference type="FunFam" id="1.20.120.350:FF:000091">
    <property type="entry name" value="Predicted protein"/>
    <property type="match status" value="1"/>
</dbReference>
<keyword evidence="3" id="KW-0633">Potassium transport</keyword>
<dbReference type="GO" id="GO:0008076">
    <property type="term" value="C:voltage-gated potassium channel complex"/>
    <property type="evidence" value="ECO:0007669"/>
    <property type="project" value="InterPro"/>
</dbReference>
<comment type="subcellular location">
    <subcellularLocation>
        <location evidence="1">Membrane</location>
        <topology evidence="1">Multi-pass membrane protein</topology>
    </subcellularLocation>
</comment>
<reference evidence="16" key="1">
    <citation type="submission" date="2021-01" db="EMBL/GenBank/DDBJ databases">
        <authorList>
            <person name="Corre E."/>
            <person name="Pelletier E."/>
            <person name="Niang G."/>
            <person name="Scheremetjew M."/>
            <person name="Finn R."/>
            <person name="Kale V."/>
            <person name="Holt S."/>
            <person name="Cochrane G."/>
            <person name="Meng A."/>
            <person name="Brown T."/>
            <person name="Cohen L."/>
        </authorList>
    </citation>
    <scope>NUCLEOTIDE SEQUENCE</scope>
    <source>
        <strain evidence="16">E4-10</strain>
    </source>
</reference>
<dbReference type="PROSITE" id="PS50222">
    <property type="entry name" value="EF_HAND_2"/>
    <property type="match status" value="2"/>
</dbReference>
<keyword evidence="2" id="KW-0813">Transport</keyword>
<dbReference type="Gene3D" id="1.20.120.350">
    <property type="entry name" value="Voltage-gated potassium channels. Chain C"/>
    <property type="match status" value="1"/>
</dbReference>
<keyword evidence="7" id="KW-0851">Voltage-gated channel</keyword>
<dbReference type="PANTHER" id="PTHR11537">
    <property type="entry name" value="VOLTAGE-GATED POTASSIUM CHANNEL"/>
    <property type="match status" value="1"/>
</dbReference>
<keyword evidence="9 14" id="KW-1133">Transmembrane helix</keyword>